<gene>
    <name evidence="1" type="ORF">C9I84_121</name>
</gene>
<evidence type="ECO:0000313" key="2">
    <source>
        <dbReference type="Proteomes" id="UP000257084"/>
    </source>
</evidence>
<accession>A0A346E0K4</accession>
<organism evidence="1 2">
    <name type="scientific">Candidatus Vidania fulgoroideorum</name>
    <dbReference type="NCBI Taxonomy" id="881286"/>
    <lineage>
        <taxon>Bacteria</taxon>
        <taxon>Pseudomonadati</taxon>
        <taxon>Pseudomonadota</taxon>
        <taxon>Betaproteobacteria</taxon>
        <taxon>Candidatus Vidania</taxon>
    </lineage>
</organism>
<dbReference type="Proteomes" id="UP000257084">
    <property type="component" value="Chromosome"/>
</dbReference>
<proteinExistence type="predicted"/>
<evidence type="ECO:0000313" key="1">
    <source>
        <dbReference type="EMBL" id="AXN02509.1"/>
    </source>
</evidence>
<dbReference type="EMBL" id="CP028360">
    <property type="protein sequence ID" value="AXN02509.1"/>
    <property type="molecule type" value="Genomic_DNA"/>
</dbReference>
<keyword evidence="1" id="KW-0689">Ribosomal protein</keyword>
<dbReference type="Gene3D" id="4.10.80.400">
    <property type="match status" value="1"/>
</dbReference>
<keyword evidence="1" id="KW-0687">Ribonucleoprotein</keyword>
<dbReference type="AlphaFoldDB" id="A0A346E0K4"/>
<protein>
    <submittedName>
        <fullName evidence="1">50S ribosomal protein L31, type B subfamily</fullName>
    </submittedName>
</protein>
<dbReference type="GO" id="GO:0005840">
    <property type="term" value="C:ribosome"/>
    <property type="evidence" value="ECO:0007669"/>
    <property type="project" value="UniProtKB-KW"/>
</dbReference>
<dbReference type="KEGG" id="vfg:C9I84_121"/>
<keyword evidence="2" id="KW-1185">Reference proteome</keyword>
<reference evidence="1 2" key="1">
    <citation type="submission" date="2018-03" db="EMBL/GenBank/DDBJ databases">
        <title>A parallel universe: an anciently diverged bacterial symbiosis in a Hawaiian planthopper (Hemiptera: Cixiidae) reveals rearranged nutritional responsibilities.</title>
        <authorList>
            <person name="Bennett G."/>
            <person name="Mao M."/>
        </authorList>
    </citation>
    <scope>NUCLEOTIDE SEQUENCE [LARGE SCALE GENOMIC DNA]</scope>
    <source>
        <strain evidence="1 2">OLIH</strain>
    </source>
</reference>
<name>A0A346E0K4_9PROT</name>
<sequence>MRNIHPKNNYVAFYDINSKKFIYTRSCVNIKNKKTIKHNNETYYVIETDVSSYSHNFFKNTK</sequence>